<dbReference type="PRINTS" id="PR00738">
    <property type="entry name" value="GLHYDRLASE20"/>
</dbReference>
<dbReference type="InterPro" id="IPR017853">
    <property type="entry name" value="GH"/>
</dbReference>
<dbReference type="Pfam" id="PF02838">
    <property type="entry name" value="Glyco_hydro_20b"/>
    <property type="match status" value="1"/>
</dbReference>
<dbReference type="InterPro" id="IPR025705">
    <property type="entry name" value="Beta_hexosaminidase_sua/sub"/>
</dbReference>
<feature type="signal peptide" evidence="8">
    <location>
        <begin position="1"/>
        <end position="24"/>
    </location>
</feature>
<dbReference type="Proteomes" id="UP001430290">
    <property type="component" value="Unassembled WGS sequence"/>
</dbReference>
<sequence>MTTRTACLNSALALALLAAAPTRAADAGSVIPKLIPQPAQIVQLQGSFVVTAQTAVRTGDSEVERAVGAQFQAMLGDGWPLPLDLSQDGSGQGKIAFALDHSHTWGSPDAYMLDVDAAGVRVRAGSDKGLYYGAVTLAQLLSSGDPAATSVRLPALHIDDAPRFAWRGVMLDSARHFQSVDEIKQLLDAMAQLKLDTFHWHLTDDQGWRLPVPGWPKLTSVGSCRMPAGDGGVDAVTGAPVPYCGFYTEAQIRDVVAYAASRHIDVVPEVDIPGHATAAISAYPQLGVSGTPIAVSNEWGVNKNLFNADASTMQFLDDVLTQVATLFPGKFVHIGGDEAVKDQWKASPRMQARIRQLGVKNEAGLQAWMVARLEKTLAARGKRMIGWDEILEGKLPASATVMSWRGTKGAIDAAEQGHDVVMTPADTLYLDYLQTTSSDEPPGRPATIPLAQVYAFEPVPKALNAKQATHILGVQANVWTEHMRSMARVQHALFPRIAALAEVAWSPAQARDYANFLQRLPAMLPRWQHAGIAYAQTPFQAQSELQPGTTANTAQVALQSPLGYTLRYTTDGSAPSASAPQYFAALQLPLPTTLSAQLFFDQHALAPATTLQLTRASLLTRSDEEVAMCTGQLMLRLEDDGPRTGPRAVFNVDIFNPCWSWRQATLAGINTIEVRAGRIPYFFQLAGDESHRTFKPAKNKYGELELHAGCDGPLLASVPLPAQPDADGFVSLHAPLHNPPARTDICVWFTGDTRPAMWVLDRITLKSDGDD</sequence>
<dbReference type="RefSeq" id="WP_223629054.1">
    <property type="nucleotide sequence ID" value="NZ_JAIQDJ010000003.1"/>
</dbReference>
<dbReference type="PANTHER" id="PTHR22600:SF57">
    <property type="entry name" value="BETA-N-ACETYLHEXOSAMINIDASE"/>
    <property type="match status" value="1"/>
</dbReference>
<evidence type="ECO:0000256" key="3">
    <source>
        <dbReference type="ARBA" id="ARBA00012663"/>
    </source>
</evidence>
<dbReference type="InterPro" id="IPR015883">
    <property type="entry name" value="Glyco_hydro_20_cat"/>
</dbReference>
<dbReference type="EMBL" id="JAIQDJ010000003">
    <property type="protein sequence ID" value="MBZ4186379.1"/>
    <property type="molecule type" value="Genomic_DNA"/>
</dbReference>
<evidence type="ECO:0000313" key="12">
    <source>
        <dbReference type="EMBL" id="MBZ4186379.1"/>
    </source>
</evidence>
<keyword evidence="8" id="KW-0732">Signal</keyword>
<protein>
    <recommendedName>
        <fullName evidence="3">beta-N-acetylhexosaminidase</fullName>
        <ecNumber evidence="3">3.2.1.52</ecNumber>
    </recommendedName>
    <alternativeName>
        <fullName evidence="6">Beta-N-acetylhexosaminidase</fullName>
    </alternativeName>
    <alternativeName>
        <fullName evidence="7">N-acetyl-beta-glucosaminidase</fullName>
    </alternativeName>
</protein>
<dbReference type="PANTHER" id="PTHR22600">
    <property type="entry name" value="BETA-HEXOSAMINIDASE"/>
    <property type="match status" value="1"/>
</dbReference>
<feature type="domain" description="Glycoside hydrolase family 20 catalytic" evidence="9">
    <location>
        <begin position="164"/>
        <end position="507"/>
    </location>
</feature>
<feature type="chain" id="PRO_5046820754" description="beta-N-acetylhexosaminidase" evidence="8">
    <location>
        <begin position="25"/>
        <end position="771"/>
    </location>
</feature>
<feature type="domain" description="Beta-hexosaminidase bacterial type N-terminal" evidence="10">
    <location>
        <begin position="32"/>
        <end position="161"/>
    </location>
</feature>
<proteinExistence type="inferred from homology"/>
<organism evidence="12 13">
    <name type="scientific">Thermomonas beijingensis</name>
    <dbReference type="NCBI Taxonomy" id="2872701"/>
    <lineage>
        <taxon>Bacteria</taxon>
        <taxon>Pseudomonadati</taxon>
        <taxon>Pseudomonadota</taxon>
        <taxon>Gammaproteobacteria</taxon>
        <taxon>Lysobacterales</taxon>
        <taxon>Lysobacteraceae</taxon>
        <taxon>Thermomonas</taxon>
    </lineage>
</organism>
<comment type="similarity">
    <text evidence="2">Belongs to the glycosyl hydrolase 20 family.</text>
</comment>
<dbReference type="Pfam" id="PF13290">
    <property type="entry name" value="CHB_HEX_C_1"/>
    <property type="match status" value="1"/>
</dbReference>
<dbReference type="CDD" id="cd06563">
    <property type="entry name" value="GH20_chitobiase-like"/>
    <property type="match status" value="1"/>
</dbReference>
<keyword evidence="5" id="KW-0326">Glycosidase</keyword>
<dbReference type="EC" id="3.2.1.52" evidence="3"/>
<evidence type="ECO:0000256" key="4">
    <source>
        <dbReference type="ARBA" id="ARBA00022801"/>
    </source>
</evidence>
<dbReference type="Pfam" id="PF00728">
    <property type="entry name" value="Glyco_hydro_20"/>
    <property type="match status" value="1"/>
</dbReference>
<evidence type="ECO:0000313" key="13">
    <source>
        <dbReference type="Proteomes" id="UP001430290"/>
    </source>
</evidence>
<name>A0ABS7TEU2_9GAMM</name>
<dbReference type="InterPro" id="IPR015882">
    <property type="entry name" value="HEX_bac_N"/>
</dbReference>
<dbReference type="SUPFAM" id="SSF55545">
    <property type="entry name" value="beta-N-acetylhexosaminidase-like domain"/>
    <property type="match status" value="1"/>
</dbReference>
<keyword evidence="13" id="KW-1185">Reference proteome</keyword>
<evidence type="ECO:0000256" key="1">
    <source>
        <dbReference type="ARBA" id="ARBA00001231"/>
    </source>
</evidence>
<evidence type="ECO:0000256" key="6">
    <source>
        <dbReference type="ARBA" id="ARBA00030512"/>
    </source>
</evidence>
<keyword evidence="4" id="KW-0378">Hydrolase</keyword>
<dbReference type="Gene3D" id="3.30.379.10">
    <property type="entry name" value="Chitobiase/beta-hexosaminidase domain 2-like"/>
    <property type="match status" value="1"/>
</dbReference>
<dbReference type="Gene3D" id="3.20.20.80">
    <property type="entry name" value="Glycosidases"/>
    <property type="match status" value="1"/>
</dbReference>
<evidence type="ECO:0000259" key="10">
    <source>
        <dbReference type="Pfam" id="PF02838"/>
    </source>
</evidence>
<reference evidence="12" key="1">
    <citation type="submission" date="2021-09" db="EMBL/GenBank/DDBJ databases">
        <authorList>
            <person name="Wu T."/>
            <person name="Guo S.Z."/>
        </authorList>
    </citation>
    <scope>NUCLEOTIDE SEQUENCE</scope>
    <source>
        <strain evidence="12">RSS-23</strain>
    </source>
</reference>
<comment type="caution">
    <text evidence="12">The sequence shown here is derived from an EMBL/GenBank/DDBJ whole genome shotgun (WGS) entry which is preliminary data.</text>
</comment>
<dbReference type="InterPro" id="IPR059177">
    <property type="entry name" value="GH29D-like_dom"/>
</dbReference>
<evidence type="ECO:0000259" key="11">
    <source>
        <dbReference type="Pfam" id="PF13290"/>
    </source>
</evidence>
<evidence type="ECO:0000256" key="8">
    <source>
        <dbReference type="SAM" id="SignalP"/>
    </source>
</evidence>
<evidence type="ECO:0000256" key="5">
    <source>
        <dbReference type="ARBA" id="ARBA00023295"/>
    </source>
</evidence>
<evidence type="ECO:0000256" key="7">
    <source>
        <dbReference type="ARBA" id="ARBA00033000"/>
    </source>
</evidence>
<comment type="catalytic activity">
    <reaction evidence="1">
        <text>Hydrolysis of terminal non-reducing N-acetyl-D-hexosamine residues in N-acetyl-beta-D-hexosaminides.</text>
        <dbReference type="EC" id="3.2.1.52"/>
    </reaction>
</comment>
<evidence type="ECO:0000256" key="2">
    <source>
        <dbReference type="ARBA" id="ARBA00006285"/>
    </source>
</evidence>
<feature type="domain" description="GH29D-like beta-sandwich" evidence="11">
    <location>
        <begin position="546"/>
        <end position="599"/>
    </location>
</feature>
<dbReference type="InterPro" id="IPR029018">
    <property type="entry name" value="Hex-like_dom2"/>
</dbReference>
<evidence type="ECO:0000259" key="9">
    <source>
        <dbReference type="Pfam" id="PF00728"/>
    </source>
</evidence>
<dbReference type="SUPFAM" id="SSF51445">
    <property type="entry name" value="(Trans)glycosidases"/>
    <property type="match status" value="1"/>
</dbReference>
<accession>A0ABS7TEU2</accession>
<gene>
    <name evidence="12" type="ORF">K7B09_08595</name>
</gene>